<protein>
    <submittedName>
        <fullName evidence="1">Uncharacterized protein</fullName>
    </submittedName>
</protein>
<dbReference type="AlphaFoldDB" id="A0A8C7LH39"/>
<accession>A0A8C7LH39</accession>
<organism evidence="1 2">
    <name type="scientific">Oncorhynchus kisutch</name>
    <name type="common">Coho salmon</name>
    <name type="synonym">Salmo kisutch</name>
    <dbReference type="NCBI Taxonomy" id="8019"/>
    <lineage>
        <taxon>Eukaryota</taxon>
        <taxon>Metazoa</taxon>
        <taxon>Chordata</taxon>
        <taxon>Craniata</taxon>
        <taxon>Vertebrata</taxon>
        <taxon>Euteleostomi</taxon>
        <taxon>Actinopterygii</taxon>
        <taxon>Neopterygii</taxon>
        <taxon>Teleostei</taxon>
        <taxon>Protacanthopterygii</taxon>
        <taxon>Salmoniformes</taxon>
        <taxon>Salmonidae</taxon>
        <taxon>Salmoninae</taxon>
        <taxon>Oncorhynchus</taxon>
    </lineage>
</organism>
<proteinExistence type="predicted"/>
<name>A0A8C7LH39_ONCKI</name>
<reference evidence="1" key="2">
    <citation type="submission" date="2025-09" db="UniProtKB">
        <authorList>
            <consortium name="Ensembl"/>
        </authorList>
    </citation>
    <scope>IDENTIFICATION</scope>
</reference>
<evidence type="ECO:0000313" key="1">
    <source>
        <dbReference type="Ensembl" id="ENSOKIP00005112076.1"/>
    </source>
</evidence>
<sequence>MHRNVLILNKAKLVAQGYIAFRIASQMGSGQMKYTIKGLRCHLGRKQRLAFTFNDCHGIIITEQIPEAVIVSFLATMISPVRYLTWMRSNQLCVCACVCVYSFVCVDTHSSFSPSSQQVLLCTTTQSGAGLDHQPSPHTSLSNTHTCTLGLGIARDLTIRCYHYISVCVCGCLSLGRQGPLNNTV</sequence>
<keyword evidence="2" id="KW-1185">Reference proteome</keyword>
<dbReference type="Ensembl" id="ENSOKIT00005119974.1">
    <property type="protein sequence ID" value="ENSOKIP00005112076.1"/>
    <property type="gene ID" value="ENSOKIG00005048796.1"/>
</dbReference>
<reference evidence="1" key="1">
    <citation type="submission" date="2025-08" db="UniProtKB">
        <authorList>
            <consortium name="Ensembl"/>
        </authorList>
    </citation>
    <scope>IDENTIFICATION</scope>
</reference>
<dbReference type="Proteomes" id="UP000694557">
    <property type="component" value="Unassembled WGS sequence"/>
</dbReference>
<evidence type="ECO:0000313" key="2">
    <source>
        <dbReference type="Proteomes" id="UP000694557"/>
    </source>
</evidence>